<keyword evidence="3" id="KW-1185">Reference proteome</keyword>
<comment type="caution">
    <text evidence="2">The sequence shown here is derived from an EMBL/GenBank/DDBJ whole genome shotgun (WGS) entry which is preliminary data.</text>
</comment>
<evidence type="ECO:0000313" key="3">
    <source>
        <dbReference type="Proteomes" id="UP001589750"/>
    </source>
</evidence>
<name>A0ABV5KF23_9ACTN</name>
<protein>
    <submittedName>
        <fullName evidence="2">Uncharacterized protein</fullName>
    </submittedName>
</protein>
<feature type="transmembrane region" description="Helical" evidence="1">
    <location>
        <begin position="126"/>
        <end position="143"/>
    </location>
</feature>
<keyword evidence="1" id="KW-0472">Membrane</keyword>
<dbReference type="RefSeq" id="WP_140009322.1">
    <property type="nucleotide sequence ID" value="NZ_JBHMDG010000034.1"/>
</dbReference>
<evidence type="ECO:0000256" key="1">
    <source>
        <dbReference type="SAM" id="Phobius"/>
    </source>
</evidence>
<evidence type="ECO:0000313" key="2">
    <source>
        <dbReference type="EMBL" id="MFB9315342.1"/>
    </source>
</evidence>
<feature type="transmembrane region" description="Helical" evidence="1">
    <location>
        <begin position="191"/>
        <end position="212"/>
    </location>
</feature>
<gene>
    <name evidence="2" type="ORF">ACFFRI_20000</name>
</gene>
<organism evidence="2 3">
    <name type="scientific">Nocardioides plantarum</name>
    <dbReference type="NCBI Taxonomy" id="29299"/>
    <lineage>
        <taxon>Bacteria</taxon>
        <taxon>Bacillati</taxon>
        <taxon>Actinomycetota</taxon>
        <taxon>Actinomycetes</taxon>
        <taxon>Propionibacteriales</taxon>
        <taxon>Nocardioidaceae</taxon>
        <taxon>Nocardioides</taxon>
    </lineage>
</organism>
<reference evidence="2 3" key="1">
    <citation type="submission" date="2024-09" db="EMBL/GenBank/DDBJ databases">
        <authorList>
            <person name="Sun Q."/>
            <person name="Mori K."/>
        </authorList>
    </citation>
    <scope>NUCLEOTIDE SEQUENCE [LARGE SCALE GENOMIC DNA]</scope>
    <source>
        <strain evidence="2 3">JCM 9626</strain>
    </source>
</reference>
<feature type="transmembrane region" description="Helical" evidence="1">
    <location>
        <begin position="219"/>
        <end position="238"/>
    </location>
</feature>
<feature type="transmembrane region" description="Helical" evidence="1">
    <location>
        <begin position="43"/>
        <end position="64"/>
    </location>
</feature>
<accession>A0ABV5KF23</accession>
<keyword evidence="1" id="KW-0812">Transmembrane</keyword>
<dbReference type="EMBL" id="JBHMDG010000034">
    <property type="protein sequence ID" value="MFB9315342.1"/>
    <property type="molecule type" value="Genomic_DNA"/>
</dbReference>
<feature type="transmembrane region" description="Helical" evidence="1">
    <location>
        <begin position="150"/>
        <end position="171"/>
    </location>
</feature>
<sequence length="456" mass="48511">MQMLVLTWRRGLPLCLALAVSLPATYVGRWDQWLGVWSETQNYVGIAFIFGVPAASAAGAWVGAQNARGGVSALQAGASASPICVAVRELGEPVVWIWAGFVLACTPAYVATALTADVGHPRPLPIVAQLACLGGMTTLGHLAGTRMPWYLGAPVCAAAAYVLLGFLSFNADRLLLSLTPVDERWMTFHHIIWWVLVLQALLWTLVIAAVVLRRAALPRAASGALVAAGLAAAPLLYVTPATRAVTASDVEMACTTEADTTICLPRAKSELEGALMAQASRGLDLLEGLLPSEVAFIDDEARGVSPDADRSINTVTAEQHRQGRVLVFFSEAGDLSARTQLSTDQFHYGLIAALIPASPVDVGDTEPGGEVILPTATPTDAIYRWYLTALDVPVDGSGGAGAPLLDDRYLDYSQHAADIDAFEGMDAVERASWFESHTQSLRDGTVEWSDFATIER</sequence>
<keyword evidence="1" id="KW-1133">Transmembrane helix</keyword>
<proteinExistence type="predicted"/>
<dbReference type="Proteomes" id="UP001589750">
    <property type="component" value="Unassembled WGS sequence"/>
</dbReference>
<feature type="transmembrane region" description="Helical" evidence="1">
    <location>
        <begin position="95"/>
        <end position="114"/>
    </location>
</feature>